<dbReference type="EMBL" id="CP019937">
    <property type="protein sequence ID" value="ARO15113.1"/>
    <property type="molecule type" value="Genomic_DNA"/>
</dbReference>
<dbReference type="Gene3D" id="3.10.129.10">
    <property type="entry name" value="Hotdog Thioesterase"/>
    <property type="match status" value="1"/>
</dbReference>
<feature type="domain" description="Thioesterase" evidence="1">
    <location>
        <begin position="48"/>
        <end position="125"/>
    </location>
</feature>
<evidence type="ECO:0000313" key="2">
    <source>
        <dbReference type="EMBL" id="ARO15113.1"/>
    </source>
</evidence>
<dbReference type="GO" id="GO:0016790">
    <property type="term" value="F:thiolester hydrolase activity"/>
    <property type="evidence" value="ECO:0007669"/>
    <property type="project" value="UniProtKB-ARBA"/>
</dbReference>
<accession>A0A1W6P126</accession>
<keyword evidence="3" id="KW-1185">Reference proteome</keyword>
<gene>
    <name evidence="2" type="ORF">BVG79_01769</name>
</gene>
<dbReference type="STRING" id="92947.BVG79_01769"/>
<reference evidence="2 3" key="1">
    <citation type="submission" date="2017-02" db="EMBL/GenBank/DDBJ databases">
        <title>Ketogulonicigenium robustum SPU B003 Genome sequencing and assembly.</title>
        <authorList>
            <person name="Li Y."/>
            <person name="Liu L."/>
            <person name="Wang C."/>
            <person name="Zhang M."/>
            <person name="Zhang T."/>
            <person name="Zhang Y."/>
        </authorList>
    </citation>
    <scope>NUCLEOTIDE SEQUENCE [LARGE SCALE GENOMIC DNA]</scope>
    <source>
        <strain evidence="2 3">SPU_B003</strain>
    </source>
</reference>
<dbReference type="KEGG" id="kro:BVG79_01769"/>
<organism evidence="2 3">
    <name type="scientific">Ketogulonicigenium robustum</name>
    <dbReference type="NCBI Taxonomy" id="92947"/>
    <lineage>
        <taxon>Bacteria</taxon>
        <taxon>Pseudomonadati</taxon>
        <taxon>Pseudomonadota</taxon>
        <taxon>Alphaproteobacteria</taxon>
        <taxon>Rhodobacterales</taxon>
        <taxon>Roseobacteraceae</taxon>
        <taxon>Ketogulonicigenium</taxon>
    </lineage>
</organism>
<evidence type="ECO:0000259" key="1">
    <source>
        <dbReference type="Pfam" id="PF03061"/>
    </source>
</evidence>
<evidence type="ECO:0000313" key="3">
    <source>
        <dbReference type="Proteomes" id="UP000242447"/>
    </source>
</evidence>
<dbReference type="InterPro" id="IPR006683">
    <property type="entry name" value="Thioestr_dom"/>
</dbReference>
<dbReference type="SUPFAM" id="SSF54637">
    <property type="entry name" value="Thioesterase/thiol ester dehydrase-isomerase"/>
    <property type="match status" value="1"/>
</dbReference>
<dbReference type="Proteomes" id="UP000242447">
    <property type="component" value="Chromosome"/>
</dbReference>
<name>A0A1W6P126_9RHOB</name>
<protein>
    <submittedName>
        <fullName evidence="2">Thioesterase superfamily protein</fullName>
    </submittedName>
</protein>
<dbReference type="AlphaFoldDB" id="A0A1W6P126"/>
<dbReference type="CDD" id="cd03443">
    <property type="entry name" value="PaaI_thioesterase"/>
    <property type="match status" value="1"/>
</dbReference>
<dbReference type="OrthoDB" id="9813158at2"/>
<proteinExistence type="predicted"/>
<dbReference type="InterPro" id="IPR029069">
    <property type="entry name" value="HotDog_dom_sf"/>
</dbReference>
<dbReference type="RefSeq" id="WP_085786553.1">
    <property type="nucleotide sequence ID" value="NZ_CP019937.1"/>
</dbReference>
<sequence length="142" mass="15554">MSDWLQDMLARVPYAAFLGITLERDGDGLRGLLPFSHDLIGVPQPPALHGGVTMAFLEVTALSTLMHDVSVTQGVHLTAWPRTLDLSVDYLRPGLSQDSYARASVTRAGRRYATVSVAAWQDDETRPFAQAIGHFMMPEQAS</sequence>
<dbReference type="Pfam" id="PF03061">
    <property type="entry name" value="4HBT"/>
    <property type="match status" value="1"/>
</dbReference>